<proteinExistence type="predicted"/>
<reference evidence="2 3" key="1">
    <citation type="submission" date="2012-08" db="EMBL/GenBank/DDBJ databases">
        <title>Oryza genome evolution.</title>
        <authorList>
            <person name="Wing R.A."/>
        </authorList>
    </citation>
    <scope>NUCLEOTIDE SEQUENCE</scope>
</reference>
<organism evidence="2 3">
    <name type="scientific">Leersia perrieri</name>
    <dbReference type="NCBI Taxonomy" id="77586"/>
    <lineage>
        <taxon>Eukaryota</taxon>
        <taxon>Viridiplantae</taxon>
        <taxon>Streptophyta</taxon>
        <taxon>Embryophyta</taxon>
        <taxon>Tracheophyta</taxon>
        <taxon>Spermatophyta</taxon>
        <taxon>Magnoliopsida</taxon>
        <taxon>Liliopsida</taxon>
        <taxon>Poales</taxon>
        <taxon>Poaceae</taxon>
        <taxon>BOP clade</taxon>
        <taxon>Oryzoideae</taxon>
        <taxon>Oryzeae</taxon>
        <taxon>Oryzinae</taxon>
        <taxon>Leersia</taxon>
    </lineage>
</organism>
<dbReference type="Gramene" id="LPERR03G30090.1">
    <property type="protein sequence ID" value="LPERR03G30090.1"/>
    <property type="gene ID" value="LPERR03G30090"/>
</dbReference>
<dbReference type="Proteomes" id="UP000032180">
    <property type="component" value="Chromosome 3"/>
</dbReference>
<feature type="compositionally biased region" description="Low complexity" evidence="1">
    <location>
        <begin position="11"/>
        <end position="26"/>
    </location>
</feature>
<feature type="region of interest" description="Disordered" evidence="1">
    <location>
        <begin position="1"/>
        <end position="26"/>
    </location>
</feature>
<dbReference type="AlphaFoldDB" id="A0A0D9VZJ8"/>
<protein>
    <submittedName>
        <fullName evidence="2">Uncharacterized protein</fullName>
    </submittedName>
</protein>
<evidence type="ECO:0000256" key="1">
    <source>
        <dbReference type="SAM" id="MobiDB-lite"/>
    </source>
</evidence>
<dbReference type="HOGENOM" id="CLU_2678263_0_0_1"/>
<accession>A0A0D9VZJ8</accession>
<feature type="compositionally biased region" description="Polar residues" evidence="1">
    <location>
        <begin position="55"/>
        <end position="69"/>
    </location>
</feature>
<evidence type="ECO:0000313" key="2">
    <source>
        <dbReference type="EnsemblPlants" id="LPERR03G30090.1"/>
    </source>
</evidence>
<reference evidence="3" key="2">
    <citation type="submission" date="2013-12" db="EMBL/GenBank/DDBJ databases">
        <authorList>
            <person name="Yu Y."/>
            <person name="Lee S."/>
            <person name="de Baynast K."/>
            <person name="Wissotski M."/>
            <person name="Liu L."/>
            <person name="Talag J."/>
            <person name="Goicoechea J."/>
            <person name="Angelova A."/>
            <person name="Jetty R."/>
            <person name="Kudrna D."/>
            <person name="Golser W."/>
            <person name="Rivera L."/>
            <person name="Zhang J."/>
            <person name="Wing R."/>
        </authorList>
    </citation>
    <scope>NUCLEOTIDE SEQUENCE</scope>
</reference>
<feature type="compositionally biased region" description="Polar residues" evidence="1">
    <location>
        <begin position="1"/>
        <end position="10"/>
    </location>
</feature>
<sequence length="75" mass="8208">QQIDSDACTKNYSNGKSSSASDSNSISVYPIIQPGHYHHYAAIITLESKAETAQADHNSVHGNSRNTSKLKFEQQ</sequence>
<evidence type="ECO:0000313" key="3">
    <source>
        <dbReference type="Proteomes" id="UP000032180"/>
    </source>
</evidence>
<feature type="region of interest" description="Disordered" evidence="1">
    <location>
        <begin position="51"/>
        <end position="75"/>
    </location>
</feature>
<keyword evidence="3" id="KW-1185">Reference proteome</keyword>
<name>A0A0D9VZJ8_9ORYZ</name>
<reference evidence="2" key="3">
    <citation type="submission" date="2015-04" db="UniProtKB">
        <authorList>
            <consortium name="EnsemblPlants"/>
        </authorList>
    </citation>
    <scope>IDENTIFICATION</scope>
</reference>
<dbReference type="EnsemblPlants" id="LPERR03G30090.1">
    <property type="protein sequence ID" value="LPERR03G30090.1"/>
    <property type="gene ID" value="LPERR03G30090"/>
</dbReference>